<dbReference type="AlphaFoldDB" id="A0A3P6AN79"/>
<evidence type="ECO:0000256" key="1">
    <source>
        <dbReference type="ARBA" id="ARBA00004251"/>
    </source>
</evidence>
<dbReference type="Gene3D" id="3.80.10.10">
    <property type="entry name" value="Ribonuclease Inhibitor"/>
    <property type="match status" value="5"/>
</dbReference>
<evidence type="ECO:0000256" key="7">
    <source>
        <dbReference type="ARBA" id="ARBA00022737"/>
    </source>
</evidence>
<evidence type="ECO:0000256" key="2">
    <source>
        <dbReference type="ARBA" id="ARBA00009592"/>
    </source>
</evidence>
<dbReference type="GO" id="GO:0009791">
    <property type="term" value="P:post-embryonic development"/>
    <property type="evidence" value="ECO:0007669"/>
    <property type="project" value="UniProtKB-ARBA"/>
</dbReference>
<dbReference type="PRINTS" id="PR00019">
    <property type="entry name" value="LEURICHRPT"/>
</dbReference>
<evidence type="ECO:0000256" key="4">
    <source>
        <dbReference type="ARBA" id="ARBA00022614"/>
    </source>
</evidence>
<dbReference type="InterPro" id="IPR032675">
    <property type="entry name" value="LRR_dom_sf"/>
</dbReference>
<evidence type="ECO:0000256" key="9">
    <source>
        <dbReference type="ARBA" id="ARBA00023136"/>
    </source>
</evidence>
<keyword evidence="5" id="KW-0812">Transmembrane</keyword>
<dbReference type="InterPro" id="IPR013210">
    <property type="entry name" value="LRR_N_plant-typ"/>
</dbReference>
<dbReference type="InterPro" id="IPR003591">
    <property type="entry name" value="Leu-rich_rpt_typical-subtyp"/>
</dbReference>
<feature type="domain" description="Disease resistance R13L4/SHOC-2-like LRR" evidence="14">
    <location>
        <begin position="111"/>
        <end position="314"/>
    </location>
</feature>
<keyword evidence="4" id="KW-0433">Leucine-rich repeat</keyword>
<sequence length="982" mass="108981">MDLMLKLRPSFFFSFLIFIFLLQKPNLGSASSPKCISTERQALLTFKQSLTDPSGRLSSWSTPDCCKWRGVRCDRRTSYVIKIDLRNPNQTLRRNGEFRNGSLGGKIHPSLTRLKFLSYLDMSSNDFNFTEIPEFLGHIVSLRYLNLSFSSFSGEVPASFGNLSKLESLDLYAQTFSDDVFTMNLRASNLGWLSSLSSSLTYLNMGFVSLSGAGETWLQDFSRLSKLKELHLFNCELRSLPLSLPSSANLKLLEVLDLSRNYFYSPTPNWLFDLTSLRKLFLQSNELSGEIPAVLGDLPRLKYLDLSENSFQGQIHRFLEALSRNQGNSSLLSLSNSFTGSIPSSVGNMVSLKKLDLSFNAMNGKIPESLGKLEELEDLNLMENKWEGVLLNWFSRIASGVTELNLENNRIKGTLPQNLVFPNLAAFDLSSNNFQGPFPRWTTYATQLHLYQNNFSGSLPADIHVLMPRLKNIKLFHNSFTGEIPSSLCELTGLETLNLRNNRFSGSFPKCWRPSSELYEIDASENSISGQIPESLCNCSGITHIHLGGNKLTGKLPSWLSKLSSLSMLRLQSNSFDGQIPEDLCRAPSLHILDLSENKLYGPVPKCMGNLTAIIRDSINLSGNNINGEIPVEILDLTYLRILNLSRNSVAGSIPGNISKLGHLEMLDLSSNKFSGAIPQSLGAISSLHTLNLSFNKLEGSIPKNLKFKDPSIYAGNELSKLKELHLFNCELKNLPLSLTSSANLKLLEVLDLSQNSFSSPTPSWLFDLTSLRKLTLQWVDLRGSVPSGFKKLKLLGTLDLSYNALSGEIPAVLGDIPQLKYLDLSRNSFEGQIHMFLDALSKNNGNSLVYLALRNLQILDLSLNSFTGSFPSSVGNMASLKKLALPLNSMNGKIPESLGKLGRLETLDLSSNRFSGAIPQSLAAISSLHTLDLSYNKLEGRIPKNLKFKDPSIYNGNELLCGKPLSKKCPRKQQNVVANRA</sequence>
<dbReference type="FunFam" id="3.80.10.10:FF:000233">
    <property type="entry name" value="Leucine-rich repeat receptor-like protein kinase TDR"/>
    <property type="match status" value="1"/>
</dbReference>
<dbReference type="FunFam" id="3.80.10.10:FF:000649">
    <property type="entry name" value="Leucine Rich Repeat family protein"/>
    <property type="match status" value="1"/>
</dbReference>
<evidence type="ECO:0000256" key="3">
    <source>
        <dbReference type="ARBA" id="ARBA00022475"/>
    </source>
</evidence>
<evidence type="ECO:0000259" key="13">
    <source>
        <dbReference type="Pfam" id="PF08263"/>
    </source>
</evidence>
<keyword evidence="6 12" id="KW-0732">Signal</keyword>
<dbReference type="PANTHER" id="PTHR48052">
    <property type="entry name" value="UNNAMED PRODUCT"/>
    <property type="match status" value="1"/>
</dbReference>
<comment type="subcellular location">
    <subcellularLocation>
        <location evidence="1">Cell membrane</location>
        <topology evidence="1">Single-pass type I membrane protein</topology>
    </subcellularLocation>
</comment>
<dbReference type="SUPFAM" id="SSF52058">
    <property type="entry name" value="L domain-like"/>
    <property type="match status" value="4"/>
</dbReference>
<reference evidence="15" key="1">
    <citation type="submission" date="2018-11" db="EMBL/GenBank/DDBJ databases">
        <authorList>
            <consortium name="Genoscope - CEA"/>
            <person name="William W."/>
        </authorList>
    </citation>
    <scope>NUCLEOTIDE SEQUENCE</scope>
</reference>
<dbReference type="Pfam" id="PF23598">
    <property type="entry name" value="LRR_14"/>
    <property type="match status" value="1"/>
</dbReference>
<name>A0A3P6AN79_BRAOL</name>
<gene>
    <name evidence="15" type="ORF">BOLC3T14659H</name>
</gene>
<keyword evidence="9" id="KW-0472">Membrane</keyword>
<evidence type="ECO:0000256" key="10">
    <source>
        <dbReference type="ARBA" id="ARBA00023170"/>
    </source>
</evidence>
<dbReference type="GO" id="GO:0005886">
    <property type="term" value="C:plasma membrane"/>
    <property type="evidence" value="ECO:0007669"/>
    <property type="project" value="UniProtKB-SubCell"/>
</dbReference>
<feature type="signal peptide" evidence="12">
    <location>
        <begin position="1"/>
        <end position="30"/>
    </location>
</feature>
<evidence type="ECO:0000256" key="12">
    <source>
        <dbReference type="SAM" id="SignalP"/>
    </source>
</evidence>
<evidence type="ECO:0000313" key="15">
    <source>
        <dbReference type="EMBL" id="VDC89073.1"/>
    </source>
</evidence>
<evidence type="ECO:0000256" key="5">
    <source>
        <dbReference type="ARBA" id="ARBA00022692"/>
    </source>
</evidence>
<dbReference type="Pfam" id="PF00560">
    <property type="entry name" value="LRR_1"/>
    <property type="match status" value="8"/>
</dbReference>
<feature type="chain" id="PRO_5018308381" evidence="12">
    <location>
        <begin position="31"/>
        <end position="982"/>
    </location>
</feature>
<feature type="domain" description="Leucine-rich repeat-containing N-terminal plant-type" evidence="13">
    <location>
        <begin position="37"/>
        <end position="74"/>
    </location>
</feature>
<evidence type="ECO:0000256" key="6">
    <source>
        <dbReference type="ARBA" id="ARBA00022729"/>
    </source>
</evidence>
<evidence type="ECO:0000256" key="8">
    <source>
        <dbReference type="ARBA" id="ARBA00022989"/>
    </source>
</evidence>
<evidence type="ECO:0000259" key="14">
    <source>
        <dbReference type="Pfam" id="PF23598"/>
    </source>
</evidence>
<dbReference type="Pfam" id="PF08263">
    <property type="entry name" value="LRRNT_2"/>
    <property type="match status" value="1"/>
</dbReference>
<dbReference type="FunFam" id="3.80.10.10:FF:000111">
    <property type="entry name" value="LRR receptor-like serine/threonine-protein kinase ERECTA"/>
    <property type="match status" value="1"/>
</dbReference>
<organism evidence="15">
    <name type="scientific">Brassica oleracea</name>
    <name type="common">Wild cabbage</name>
    <dbReference type="NCBI Taxonomy" id="3712"/>
    <lineage>
        <taxon>Eukaryota</taxon>
        <taxon>Viridiplantae</taxon>
        <taxon>Streptophyta</taxon>
        <taxon>Embryophyta</taxon>
        <taxon>Tracheophyta</taxon>
        <taxon>Spermatophyta</taxon>
        <taxon>Magnoliopsida</taxon>
        <taxon>eudicotyledons</taxon>
        <taxon>Gunneridae</taxon>
        <taxon>Pentapetalae</taxon>
        <taxon>rosids</taxon>
        <taxon>malvids</taxon>
        <taxon>Brassicales</taxon>
        <taxon>Brassicaceae</taxon>
        <taxon>Brassiceae</taxon>
        <taxon>Brassica</taxon>
    </lineage>
</organism>
<dbReference type="SMART" id="SM00369">
    <property type="entry name" value="LRR_TYP"/>
    <property type="match status" value="12"/>
</dbReference>
<keyword evidence="7" id="KW-0677">Repeat</keyword>
<comment type="similarity">
    <text evidence="2">Belongs to the RLP family.</text>
</comment>
<dbReference type="InterPro" id="IPR001611">
    <property type="entry name" value="Leu-rich_rpt"/>
</dbReference>
<dbReference type="InterPro" id="IPR055414">
    <property type="entry name" value="LRR_R13L4/SHOC2-like"/>
</dbReference>
<protein>
    <submittedName>
        <fullName evidence="15">Uncharacterized protein</fullName>
    </submittedName>
</protein>
<keyword evidence="11" id="KW-0325">Glycoprotein</keyword>
<dbReference type="Pfam" id="PF13855">
    <property type="entry name" value="LRR_8"/>
    <property type="match status" value="2"/>
</dbReference>
<proteinExistence type="inferred from homology"/>
<dbReference type="EMBL" id="LR031872">
    <property type="protein sequence ID" value="VDC89073.1"/>
    <property type="molecule type" value="Genomic_DNA"/>
</dbReference>
<keyword evidence="3" id="KW-1003">Cell membrane</keyword>
<dbReference type="PANTHER" id="PTHR48052:SF5">
    <property type="entry name" value="MDIS1-INTERACTING RECEPTOR LIKE KINASE 2-LIKE"/>
    <property type="match status" value="1"/>
</dbReference>
<keyword evidence="10" id="KW-0675">Receptor</keyword>
<accession>A0A3P6AN79</accession>
<keyword evidence="8" id="KW-1133">Transmembrane helix</keyword>
<evidence type="ECO:0000256" key="11">
    <source>
        <dbReference type="ARBA" id="ARBA00023180"/>
    </source>
</evidence>